<dbReference type="InterPro" id="IPR025295">
    <property type="entry name" value="eCIS_core_dom"/>
</dbReference>
<reference evidence="4" key="1">
    <citation type="journal article" date="2019" name="Int. J. Syst. Evol. Microbiol.">
        <title>The Global Catalogue of Microorganisms (GCM) 10K type strain sequencing project: providing services to taxonomists for standard genome sequencing and annotation.</title>
        <authorList>
            <consortium name="The Broad Institute Genomics Platform"/>
            <consortium name="The Broad Institute Genome Sequencing Center for Infectious Disease"/>
            <person name="Wu L."/>
            <person name="Ma J."/>
        </authorList>
    </citation>
    <scope>NUCLEOTIDE SEQUENCE [LARGE SCALE GENOMIC DNA]</scope>
    <source>
        <strain evidence="4">JCM 12607</strain>
    </source>
</reference>
<accession>A0ABW2WXR9</accession>
<name>A0ABW2WXR9_9ACTN</name>
<gene>
    <name evidence="3" type="ORF">ACFQ2K_30110</name>
</gene>
<proteinExistence type="predicted"/>
<evidence type="ECO:0000313" key="4">
    <source>
        <dbReference type="Proteomes" id="UP001596915"/>
    </source>
</evidence>
<evidence type="ECO:0000256" key="1">
    <source>
        <dbReference type="SAM" id="MobiDB-lite"/>
    </source>
</evidence>
<feature type="region of interest" description="Disordered" evidence="1">
    <location>
        <begin position="1"/>
        <end position="31"/>
    </location>
</feature>
<feature type="compositionally biased region" description="Basic and acidic residues" evidence="1">
    <location>
        <begin position="1"/>
        <end position="16"/>
    </location>
</feature>
<feature type="domain" description="eCIS core" evidence="2">
    <location>
        <begin position="90"/>
        <end position="161"/>
    </location>
</feature>
<feature type="region of interest" description="Disordered" evidence="1">
    <location>
        <begin position="162"/>
        <end position="193"/>
    </location>
</feature>
<dbReference type="Pfam" id="PF13699">
    <property type="entry name" value="eCIS_core"/>
    <property type="match status" value="1"/>
</dbReference>
<sequence>MRAQDQDRTRGNERSRTPVPRTRAAGREVPPAGLMAQQGSVGNAVVLQMLRGAGYPWASGTGGADGTGEQDAPHVQRSAVHDVLRGPGRPLDGALRAEMESRLGADFSDVRVHDESAARASAAEIGAHAYTSGNHIVLGSGGVDRHTLAHELTHVIQQRRGRVSGQDNGAGLRVSDPSDRFEREAESTASRVMAAPVPTAAASPESAVPAMSDARQGGAPVQRAVPATGGGTPVIQRKSRFSNITPRETNAPLPVDSLHTAFEKYFREVGLPEQYFFAALGLVRAADYRSGFHRAGAVTAEIDPASHRNADGSNRDNGVIGPYGHFGVMERAIFGRQNLGNTYDGGHLVEHTLMEARDADVHGNIAPQENKNFNQGLMRGWESIPEELMRTGQPFRYRVEVSYSSDTYQRTGRQLVAAGVIPGPVHDALARTPWPVDSTRTLADLLYAETVSFQRWVPTRWVGTVAEPTGAALPTLTLTKGAHFRNLHGSQADAMNGVVDPTAHALATNSGVPGLLRQNSGTLGGFIETAAVTNTGLLSVGGVPSLSAHMYQPEPQDLADQPAATTTPAGAAPAQLPASSIVVNILPQQVRLAELYRELMSIETKKRKRPGGELSNENKAAGTIDQDAKNASTGFRTLRALLGNAEDGKKLVLAIRGHDANTAFRHGEFVEAVHRSGLTMDFRRTLLALGYDPNLVA</sequence>
<organism evidence="3 4">
    <name type="scientific">Streptomyces sanglieri</name>
    <dbReference type="NCBI Taxonomy" id="193460"/>
    <lineage>
        <taxon>Bacteria</taxon>
        <taxon>Bacillati</taxon>
        <taxon>Actinomycetota</taxon>
        <taxon>Actinomycetes</taxon>
        <taxon>Kitasatosporales</taxon>
        <taxon>Streptomycetaceae</taxon>
        <taxon>Streptomyces</taxon>
    </lineage>
</organism>
<keyword evidence="4" id="KW-1185">Reference proteome</keyword>
<dbReference type="Proteomes" id="UP001596915">
    <property type="component" value="Unassembled WGS sequence"/>
</dbReference>
<comment type="caution">
    <text evidence="3">The sequence shown here is derived from an EMBL/GenBank/DDBJ whole genome shotgun (WGS) entry which is preliminary data.</text>
</comment>
<protein>
    <submittedName>
        <fullName evidence="3">DUF4157 domain-containing protein</fullName>
    </submittedName>
</protein>
<feature type="compositionally biased region" description="Basic and acidic residues" evidence="1">
    <location>
        <begin position="176"/>
        <end position="186"/>
    </location>
</feature>
<evidence type="ECO:0000313" key="3">
    <source>
        <dbReference type="EMBL" id="MFD0626335.1"/>
    </source>
</evidence>
<dbReference type="EMBL" id="JBHTGL010000008">
    <property type="protein sequence ID" value="MFD0626335.1"/>
    <property type="molecule type" value="Genomic_DNA"/>
</dbReference>
<evidence type="ECO:0000259" key="2">
    <source>
        <dbReference type="Pfam" id="PF13699"/>
    </source>
</evidence>